<sequence>MRTDVVDAQTARAARVFLDRIASSYAVSEAILFGSRARRTHREDSDADIAVVIQGSHGKRSTVALDMAGVAFEVLLSTGVLIEALPLWQDEFDHPEHFNNPALIEDIRRDGVRLRE</sequence>
<evidence type="ECO:0000313" key="3">
    <source>
        <dbReference type="Proteomes" id="UP000706151"/>
    </source>
</evidence>
<name>A0A935T6L1_9PROT</name>
<dbReference type="SUPFAM" id="SSF81301">
    <property type="entry name" value="Nucleotidyltransferase"/>
    <property type="match status" value="1"/>
</dbReference>
<accession>A0A935T6L1</accession>
<dbReference type="InterPro" id="IPR043519">
    <property type="entry name" value="NT_sf"/>
</dbReference>
<dbReference type="AlphaFoldDB" id="A0A935T6L1"/>
<proteinExistence type="predicted"/>
<dbReference type="Pfam" id="PF18765">
    <property type="entry name" value="Polbeta"/>
    <property type="match status" value="1"/>
</dbReference>
<dbReference type="InterPro" id="IPR052548">
    <property type="entry name" value="Type_VII_TA_antitoxin"/>
</dbReference>
<organism evidence="2 3">
    <name type="scientific">Candidatus Accumulibacter affinis</name>
    <dbReference type="NCBI Taxonomy" id="2954384"/>
    <lineage>
        <taxon>Bacteria</taxon>
        <taxon>Pseudomonadati</taxon>
        <taxon>Pseudomonadota</taxon>
        <taxon>Betaproteobacteria</taxon>
        <taxon>Candidatus Accumulibacter</taxon>
    </lineage>
</organism>
<comment type="caution">
    <text evidence="2">The sequence shown here is derived from an EMBL/GenBank/DDBJ whole genome shotgun (WGS) entry which is preliminary data.</text>
</comment>
<gene>
    <name evidence="2" type="ORF">IPK02_00220</name>
</gene>
<reference evidence="2 3" key="1">
    <citation type="submission" date="2020-10" db="EMBL/GenBank/DDBJ databases">
        <title>Connecting structure to function with the recovery of over 1000 high-quality activated sludge metagenome-assembled genomes encoding full-length rRNA genes using long-read sequencing.</title>
        <authorList>
            <person name="Singleton C.M."/>
            <person name="Petriglieri F."/>
            <person name="Kristensen J.M."/>
            <person name="Kirkegaard R.H."/>
            <person name="Michaelsen T.Y."/>
            <person name="Andersen M.H."/>
            <person name="Karst S.M."/>
            <person name="Dueholm M.S."/>
            <person name="Nielsen P.H."/>
            <person name="Albertsen M."/>
        </authorList>
    </citation>
    <scope>NUCLEOTIDE SEQUENCE [LARGE SCALE GENOMIC DNA]</scope>
    <source>
        <strain evidence="2">Fred_18-Q3-R57-64_BAT3C.720</strain>
    </source>
</reference>
<dbReference type="InterPro" id="IPR041633">
    <property type="entry name" value="Polbeta"/>
</dbReference>
<dbReference type="Proteomes" id="UP000706151">
    <property type="component" value="Unassembled WGS sequence"/>
</dbReference>
<evidence type="ECO:0000259" key="1">
    <source>
        <dbReference type="Pfam" id="PF18765"/>
    </source>
</evidence>
<protein>
    <submittedName>
        <fullName evidence="2">Nucleotidyltransferase domain-containing protein</fullName>
    </submittedName>
</protein>
<feature type="domain" description="Polymerase beta nucleotidyltransferase" evidence="1">
    <location>
        <begin position="21"/>
        <end position="58"/>
    </location>
</feature>
<evidence type="ECO:0000313" key="2">
    <source>
        <dbReference type="EMBL" id="MBK7952516.1"/>
    </source>
</evidence>
<dbReference type="PANTHER" id="PTHR33933">
    <property type="entry name" value="NUCLEOTIDYLTRANSFERASE"/>
    <property type="match status" value="1"/>
</dbReference>
<dbReference type="PANTHER" id="PTHR33933:SF3">
    <property type="entry name" value="PROTEIN ADENYLYLTRANSFERASE MJ0604-RELATED"/>
    <property type="match status" value="1"/>
</dbReference>
<dbReference type="Gene3D" id="3.30.460.10">
    <property type="entry name" value="Beta Polymerase, domain 2"/>
    <property type="match status" value="1"/>
</dbReference>
<dbReference type="CDD" id="cd05403">
    <property type="entry name" value="NT_KNTase_like"/>
    <property type="match status" value="1"/>
</dbReference>
<dbReference type="EMBL" id="JADJOT010000001">
    <property type="protein sequence ID" value="MBK7952516.1"/>
    <property type="molecule type" value="Genomic_DNA"/>
</dbReference>